<name>A0A7W9A3K8_9CAUL</name>
<dbReference type="InterPro" id="IPR022496">
    <property type="entry name" value="T6A_TsaB"/>
</dbReference>
<sequence length="243" mass="24280">MTLLVLDTAQGLCTVALGRDGRVIASRSEPMTRGHQERLPVLVEAVLAEAGVAASALEVVAATRGPGSFTGLRVGLAFAQGLAAATGARPIGLSSLDALAVQAHLAAPDGPSPIVAVMDARRGQVYLALWGAQGISGDGSVAIDSSLARASMQAAGAMTIENAASLLKASSPSTQVIGSGAHLIKPASSDAGQVEGPDPAALVHLATIRAGQAGATGLEPLYLRAPDATPPTRLPGQPRPDRA</sequence>
<dbReference type="PANTHER" id="PTHR11735">
    <property type="entry name" value="TRNA N6-ADENOSINE THREONYLCARBAMOYLTRANSFERASE"/>
    <property type="match status" value="1"/>
</dbReference>
<dbReference type="InterPro" id="IPR000905">
    <property type="entry name" value="Gcp-like_dom"/>
</dbReference>
<dbReference type="OrthoDB" id="9809995at2"/>
<evidence type="ECO:0000256" key="1">
    <source>
        <dbReference type="SAM" id="MobiDB-lite"/>
    </source>
</evidence>
<dbReference type="InterPro" id="IPR043129">
    <property type="entry name" value="ATPase_NBD"/>
</dbReference>
<accession>A0A7W9A3K8</accession>
<dbReference type="GO" id="GO:0002949">
    <property type="term" value="P:tRNA threonylcarbamoyladenosine modification"/>
    <property type="evidence" value="ECO:0007669"/>
    <property type="project" value="InterPro"/>
</dbReference>
<dbReference type="AlphaFoldDB" id="A0A7W9A3K8"/>
<proteinExistence type="predicted"/>
<reference evidence="3 4" key="1">
    <citation type="submission" date="2020-08" db="EMBL/GenBank/DDBJ databases">
        <title>Genomic Encyclopedia of Type Strains, Phase IV (KMG-IV): sequencing the most valuable type-strain genomes for metagenomic binning, comparative biology and taxonomic classification.</title>
        <authorList>
            <person name="Goeker M."/>
        </authorList>
    </citation>
    <scope>NUCLEOTIDE SEQUENCE [LARGE SCALE GENOMIC DNA]</scope>
    <source>
        <strain evidence="3 4">DSM 24448</strain>
    </source>
</reference>
<evidence type="ECO:0000313" key="3">
    <source>
        <dbReference type="EMBL" id="MBB5660470.1"/>
    </source>
</evidence>
<gene>
    <name evidence="3" type="ORF">FHS65_001215</name>
</gene>
<dbReference type="RefSeq" id="WP_123285902.1">
    <property type="nucleotide sequence ID" value="NZ_JACIJB010000003.1"/>
</dbReference>
<feature type="region of interest" description="Disordered" evidence="1">
    <location>
        <begin position="222"/>
        <end position="243"/>
    </location>
</feature>
<dbReference type="Gene3D" id="3.30.420.40">
    <property type="match status" value="2"/>
</dbReference>
<dbReference type="SUPFAM" id="SSF53067">
    <property type="entry name" value="Actin-like ATPase domain"/>
    <property type="match status" value="1"/>
</dbReference>
<dbReference type="NCBIfam" id="TIGR03725">
    <property type="entry name" value="T6A_YeaZ"/>
    <property type="match status" value="1"/>
</dbReference>
<dbReference type="Pfam" id="PF00814">
    <property type="entry name" value="TsaD"/>
    <property type="match status" value="1"/>
</dbReference>
<protein>
    <submittedName>
        <fullName evidence="3">tRNA threonylcarbamoyladenosine biosynthesis protein TsaB</fullName>
    </submittedName>
</protein>
<dbReference type="Proteomes" id="UP000548978">
    <property type="component" value="Unassembled WGS sequence"/>
</dbReference>
<organism evidence="3 4">
    <name type="scientific">Brevundimonas halotolerans</name>
    <dbReference type="NCBI Taxonomy" id="69670"/>
    <lineage>
        <taxon>Bacteria</taxon>
        <taxon>Pseudomonadati</taxon>
        <taxon>Pseudomonadota</taxon>
        <taxon>Alphaproteobacteria</taxon>
        <taxon>Caulobacterales</taxon>
        <taxon>Caulobacteraceae</taxon>
        <taxon>Brevundimonas</taxon>
    </lineage>
</organism>
<dbReference type="EMBL" id="JACIJB010000003">
    <property type="protein sequence ID" value="MBB5660470.1"/>
    <property type="molecule type" value="Genomic_DNA"/>
</dbReference>
<evidence type="ECO:0000259" key="2">
    <source>
        <dbReference type="Pfam" id="PF00814"/>
    </source>
</evidence>
<comment type="caution">
    <text evidence="3">The sequence shown here is derived from an EMBL/GenBank/DDBJ whole genome shotgun (WGS) entry which is preliminary data.</text>
</comment>
<feature type="domain" description="Gcp-like" evidence="2">
    <location>
        <begin position="32"/>
        <end position="128"/>
    </location>
</feature>
<dbReference type="GO" id="GO:0005829">
    <property type="term" value="C:cytosol"/>
    <property type="evidence" value="ECO:0007669"/>
    <property type="project" value="TreeGrafter"/>
</dbReference>
<evidence type="ECO:0000313" key="4">
    <source>
        <dbReference type="Proteomes" id="UP000548978"/>
    </source>
</evidence>
<keyword evidence="4" id="KW-1185">Reference proteome</keyword>
<dbReference type="PANTHER" id="PTHR11735:SF11">
    <property type="entry name" value="TRNA THREONYLCARBAMOYLADENOSINE BIOSYNTHESIS PROTEIN TSAB"/>
    <property type="match status" value="1"/>
</dbReference>